<comment type="caution">
    <text evidence="2">The sequence shown here is derived from an EMBL/GenBank/DDBJ whole genome shotgun (WGS) entry which is preliminary data.</text>
</comment>
<evidence type="ECO:0000259" key="1">
    <source>
        <dbReference type="PROSITE" id="PS51352"/>
    </source>
</evidence>
<dbReference type="PANTHER" id="PTHR42852:SF13">
    <property type="entry name" value="PROTEIN DIPZ"/>
    <property type="match status" value="1"/>
</dbReference>
<dbReference type="InterPro" id="IPR000866">
    <property type="entry name" value="AhpC/TSA"/>
</dbReference>
<dbReference type="InterPro" id="IPR050553">
    <property type="entry name" value="Thioredoxin_ResA/DsbE_sf"/>
</dbReference>
<sequence>MNINLIEYFYEMKKLMSLIAVSLCFACADDAKTTESINTSEETVQKNSSEKEVASSAVVSTVDFEAFDSKYLQKKNDTTYVINFWATWCKPCVEELPAFEKLNKQLASKKVKVVLASLDFPDKIEQQVIPFMKENNLKSEVVLLDDPDANSWIPKVSEEWSGAIPATIILNQQERKFYERTFTYEELNTELQSFL</sequence>
<protein>
    <submittedName>
        <fullName evidence="2">TlpA disulfide reductase family protein</fullName>
    </submittedName>
</protein>
<dbReference type="Proteomes" id="UP001245285">
    <property type="component" value="Unassembled WGS sequence"/>
</dbReference>
<dbReference type="SUPFAM" id="SSF52833">
    <property type="entry name" value="Thioredoxin-like"/>
    <property type="match status" value="1"/>
</dbReference>
<dbReference type="Gene3D" id="3.40.30.10">
    <property type="entry name" value="Glutaredoxin"/>
    <property type="match status" value="1"/>
</dbReference>
<dbReference type="InterPro" id="IPR013766">
    <property type="entry name" value="Thioredoxin_domain"/>
</dbReference>
<proteinExistence type="predicted"/>
<reference evidence="2 3" key="1">
    <citation type="submission" date="2023-09" db="EMBL/GenBank/DDBJ databases">
        <authorList>
            <person name="Rey-Velasco X."/>
        </authorList>
    </citation>
    <scope>NUCLEOTIDE SEQUENCE [LARGE SCALE GENOMIC DNA]</scope>
    <source>
        <strain evidence="2 3">F260</strain>
    </source>
</reference>
<keyword evidence="3" id="KW-1185">Reference proteome</keyword>
<dbReference type="InterPro" id="IPR036249">
    <property type="entry name" value="Thioredoxin-like_sf"/>
</dbReference>
<accession>A0ABU3CJQ1</accession>
<evidence type="ECO:0000313" key="3">
    <source>
        <dbReference type="Proteomes" id="UP001245285"/>
    </source>
</evidence>
<dbReference type="PANTHER" id="PTHR42852">
    <property type="entry name" value="THIOL:DISULFIDE INTERCHANGE PROTEIN DSBE"/>
    <property type="match status" value="1"/>
</dbReference>
<evidence type="ECO:0000313" key="2">
    <source>
        <dbReference type="EMBL" id="MDT0646574.1"/>
    </source>
</evidence>
<gene>
    <name evidence="2" type="ORF">RM545_07725</name>
</gene>
<dbReference type="CDD" id="cd02966">
    <property type="entry name" value="TlpA_like_family"/>
    <property type="match status" value="1"/>
</dbReference>
<dbReference type="Pfam" id="PF00578">
    <property type="entry name" value="AhpC-TSA"/>
    <property type="match status" value="1"/>
</dbReference>
<feature type="domain" description="Thioredoxin" evidence="1">
    <location>
        <begin position="48"/>
        <end position="195"/>
    </location>
</feature>
<organism evidence="2 3">
    <name type="scientific">Autumnicola lenta</name>
    <dbReference type="NCBI Taxonomy" id="3075593"/>
    <lineage>
        <taxon>Bacteria</taxon>
        <taxon>Pseudomonadati</taxon>
        <taxon>Bacteroidota</taxon>
        <taxon>Flavobacteriia</taxon>
        <taxon>Flavobacteriales</taxon>
        <taxon>Flavobacteriaceae</taxon>
        <taxon>Autumnicola</taxon>
    </lineage>
</organism>
<dbReference type="PROSITE" id="PS51352">
    <property type="entry name" value="THIOREDOXIN_2"/>
    <property type="match status" value="1"/>
</dbReference>
<name>A0ABU3CJQ1_9FLAO</name>
<dbReference type="EMBL" id="JAVRHO010000009">
    <property type="protein sequence ID" value="MDT0646574.1"/>
    <property type="molecule type" value="Genomic_DNA"/>
</dbReference>
<dbReference type="RefSeq" id="WP_311494741.1">
    <property type="nucleotide sequence ID" value="NZ_JAVRHO010000009.1"/>
</dbReference>